<keyword evidence="1" id="KW-0472">Membrane</keyword>
<dbReference type="EMBL" id="CAXJIO010000011">
    <property type="protein sequence ID" value="CAL2102721.1"/>
    <property type="molecule type" value="Genomic_DNA"/>
</dbReference>
<dbReference type="RefSeq" id="WP_348716326.1">
    <property type="nucleotide sequence ID" value="NZ_CAXJIO010000011.1"/>
</dbReference>
<evidence type="ECO:0000313" key="3">
    <source>
        <dbReference type="Proteomes" id="UP001497527"/>
    </source>
</evidence>
<reference evidence="2 3" key="1">
    <citation type="submission" date="2024-05" db="EMBL/GenBank/DDBJ databases">
        <authorList>
            <person name="Duchaud E."/>
        </authorList>
    </citation>
    <scope>NUCLEOTIDE SEQUENCE [LARGE SCALE GENOMIC DNA]</scope>
    <source>
        <strain evidence="2">Ena-SAMPLE-TAB-13-05-2024-13:56:06:370-140308</strain>
    </source>
</reference>
<name>A0ABM9PAX5_9FLAO</name>
<keyword evidence="1" id="KW-0812">Transmembrane</keyword>
<evidence type="ECO:0000256" key="1">
    <source>
        <dbReference type="SAM" id="Phobius"/>
    </source>
</evidence>
<organism evidence="2 3">
    <name type="scientific">Tenacibaculum polynesiense</name>
    <dbReference type="NCBI Taxonomy" id="3137857"/>
    <lineage>
        <taxon>Bacteria</taxon>
        <taxon>Pseudomonadati</taxon>
        <taxon>Bacteroidota</taxon>
        <taxon>Flavobacteriia</taxon>
        <taxon>Flavobacteriales</taxon>
        <taxon>Flavobacteriaceae</taxon>
        <taxon>Tenacibaculum</taxon>
    </lineage>
</organism>
<protein>
    <submittedName>
        <fullName evidence="2">Uncharacterized protein</fullName>
    </submittedName>
</protein>
<sequence>MILQEALTNFYNENKLEQEGGSNNNWFYLHFKLFSIKVPNSEFRKKVIHIHDIQHVLYNCDTTWKGEAFIAGWEVATGMWKHLPIGLMSVWAMGFSLLNYPSEVMRGYKEGLKVIGIIDLNMDKNQLLQLTISEIQDKIKRKHPLEMNIFQKGIFLFWTGISVVSVLFPAFLLIILYLIF</sequence>
<dbReference type="Proteomes" id="UP001497527">
    <property type="component" value="Unassembled WGS sequence"/>
</dbReference>
<proteinExistence type="predicted"/>
<keyword evidence="1" id="KW-1133">Transmembrane helix</keyword>
<accession>A0ABM9PAX5</accession>
<comment type="caution">
    <text evidence="2">The sequence shown here is derived from an EMBL/GenBank/DDBJ whole genome shotgun (WGS) entry which is preliminary data.</text>
</comment>
<gene>
    <name evidence="2" type="ORF">T190423A01A_20472</name>
</gene>
<evidence type="ECO:0000313" key="2">
    <source>
        <dbReference type="EMBL" id="CAL2102721.1"/>
    </source>
</evidence>
<keyword evidence="3" id="KW-1185">Reference proteome</keyword>
<feature type="transmembrane region" description="Helical" evidence="1">
    <location>
        <begin position="155"/>
        <end position="179"/>
    </location>
</feature>